<protein>
    <submittedName>
        <fullName evidence="2">CHAD domain-containing protein</fullName>
    </submittedName>
</protein>
<dbReference type="EMBL" id="CP155447">
    <property type="protein sequence ID" value="XBH02521.1"/>
    <property type="molecule type" value="Genomic_DNA"/>
</dbReference>
<dbReference type="PANTHER" id="PTHR39339">
    <property type="entry name" value="SLR1444 PROTEIN"/>
    <property type="match status" value="1"/>
</dbReference>
<organism evidence="2">
    <name type="scientific">Singulisphaera sp. Ch08</name>
    <dbReference type="NCBI Taxonomy" id="3120278"/>
    <lineage>
        <taxon>Bacteria</taxon>
        <taxon>Pseudomonadati</taxon>
        <taxon>Planctomycetota</taxon>
        <taxon>Planctomycetia</taxon>
        <taxon>Isosphaerales</taxon>
        <taxon>Isosphaeraceae</taxon>
        <taxon>Singulisphaera</taxon>
    </lineage>
</organism>
<proteinExistence type="predicted"/>
<dbReference type="Pfam" id="PF05235">
    <property type="entry name" value="CHAD"/>
    <property type="match status" value="1"/>
</dbReference>
<dbReference type="InterPro" id="IPR038186">
    <property type="entry name" value="CHAD_dom_sf"/>
</dbReference>
<dbReference type="SMART" id="SM00880">
    <property type="entry name" value="CHAD"/>
    <property type="match status" value="1"/>
</dbReference>
<dbReference type="PANTHER" id="PTHR39339:SF1">
    <property type="entry name" value="CHAD DOMAIN-CONTAINING PROTEIN"/>
    <property type="match status" value="1"/>
</dbReference>
<evidence type="ECO:0000259" key="1">
    <source>
        <dbReference type="PROSITE" id="PS51708"/>
    </source>
</evidence>
<dbReference type="Gene3D" id="1.40.20.10">
    <property type="entry name" value="CHAD domain"/>
    <property type="match status" value="1"/>
</dbReference>
<dbReference type="PROSITE" id="PS51708">
    <property type="entry name" value="CHAD"/>
    <property type="match status" value="1"/>
</dbReference>
<evidence type="ECO:0000313" key="2">
    <source>
        <dbReference type="EMBL" id="XBH02521.1"/>
    </source>
</evidence>
<dbReference type="InterPro" id="IPR007899">
    <property type="entry name" value="CHAD_dom"/>
</dbReference>
<feature type="domain" description="CHAD" evidence="1">
    <location>
        <begin position="19"/>
        <end position="298"/>
    </location>
</feature>
<gene>
    <name evidence="2" type="ORF">V5E97_29925</name>
</gene>
<reference evidence="2" key="1">
    <citation type="submission" date="2024-05" db="EMBL/GenBank/DDBJ databases">
        <title>Planctomycetes of the genus Singulisphaera possess chitinolytic capabilities.</title>
        <authorList>
            <person name="Ivanova A."/>
        </authorList>
    </citation>
    <scope>NUCLEOTIDE SEQUENCE</scope>
    <source>
        <strain evidence="2">Ch08T</strain>
    </source>
</reference>
<name>A0AAU7CCT6_9BACT</name>
<sequence length="307" mass="35008">MANGKPRQYLELPVEVAPVGPASEAVLTALRRGVERMLHCDPAARQGLAEGVHGMRTSTRRLRSALRTFGKLIKAEWSLPLERELKWLAQVLGAVRDLDVLRERLLRASGDAPEALAPLFRTLAVEHERASGRLKEVLKGERYRALIELLEQAVIVAPLCQNAGEMRRSELPSLAGEAWKSLKKRGRALRPNDPDKDFHEVRKRAKRARYAAEDVADVLGKKRSKEARRFAEIATKVQDILGEHQDAVTAAQEISRIVALHRDDIPLKLAAHRLFKRQIRQADQSRERFFKAWRKLDRKKFRRWLTA</sequence>
<dbReference type="RefSeq" id="WP_406695262.1">
    <property type="nucleotide sequence ID" value="NZ_CP155447.1"/>
</dbReference>
<accession>A0AAU7CCT6</accession>
<dbReference type="AlphaFoldDB" id="A0AAU7CCT6"/>